<sequence>MTADGDLTFPDLPRLELDELLTQLVERAQEVMSTQGRLRGLLKANQALLSDLEVRPLLQRLAVSARELVGARYAALGILDGNGGLAEFIHTGMPTDAVQAIGPLPRGKGLLGAIIDNPQPIRLDDIAAHLHSVGFPPGHPPMKSFLGVPIRIRDEVFGNLYFTDSHNGSFSSDDEELAVALAATAAVVINNARHYETSRRRGDWLAATATITRDMLSTTEESSPLKAIAEHAYRLADADLVAVLLPADPDRTALLVDTAIGGSATGTAARTLIGSRTEVDDTLCGHVLVTGSPVRLDDATERSGLPPTVLAESLDVGPVLVAPLIGSEQARGVLTVARLPGRPPFRTDDLELTAAFANQASVALELAEARMERDRMTLLDERDRIAADLHDHIIQRLFAAGLTLQAVAARMGGHPAIPRITGVIDELDDTIAQIRTTIFAIQQTATATPEGLRARVLGLVTESAAILGFPPALRFSGPVDTLMADATDPGGLADDLSAVLRESLSNVARHAHAGRVEVEVAVHAGPEIRLSVRVSDNGIGTGTGTRRSGLANLRQRAERRGGSFTLTSNTPSGTCVEWSVPVD</sequence>
<reference evidence="6" key="1">
    <citation type="submission" date="2021-01" db="EMBL/GenBank/DDBJ databases">
        <title>Whole genome shotgun sequence of Actinoplanes ferrugineus NBRC 15555.</title>
        <authorList>
            <person name="Komaki H."/>
            <person name="Tamura T."/>
        </authorList>
    </citation>
    <scope>NUCLEOTIDE SEQUENCE</scope>
    <source>
        <strain evidence="6">NBRC 15555</strain>
    </source>
</reference>
<dbReference type="GO" id="GO:0000155">
    <property type="term" value="F:phosphorelay sensor kinase activity"/>
    <property type="evidence" value="ECO:0007669"/>
    <property type="project" value="InterPro"/>
</dbReference>
<dbReference type="Proteomes" id="UP000598174">
    <property type="component" value="Unassembled WGS sequence"/>
</dbReference>
<feature type="domain" description="GAF" evidence="4">
    <location>
        <begin position="53"/>
        <end position="199"/>
    </location>
</feature>
<dbReference type="Pfam" id="PF13185">
    <property type="entry name" value="GAF_2"/>
    <property type="match status" value="1"/>
</dbReference>
<evidence type="ECO:0000259" key="5">
    <source>
        <dbReference type="SMART" id="SM00387"/>
    </source>
</evidence>
<dbReference type="Pfam" id="PF02518">
    <property type="entry name" value="HATPase_c"/>
    <property type="match status" value="1"/>
</dbReference>
<proteinExistence type="predicted"/>
<dbReference type="Gene3D" id="3.30.565.10">
    <property type="entry name" value="Histidine kinase-like ATPase, C-terminal domain"/>
    <property type="match status" value="1"/>
</dbReference>
<keyword evidence="7" id="KW-1185">Reference proteome</keyword>
<keyword evidence="1" id="KW-0808">Transferase</keyword>
<keyword evidence="2 6" id="KW-0418">Kinase</keyword>
<dbReference type="GO" id="GO:0016020">
    <property type="term" value="C:membrane"/>
    <property type="evidence" value="ECO:0007669"/>
    <property type="project" value="InterPro"/>
</dbReference>
<dbReference type="Pfam" id="PF01590">
    <property type="entry name" value="GAF"/>
    <property type="match status" value="1"/>
</dbReference>
<feature type="domain" description="GAF" evidence="4">
    <location>
        <begin position="220"/>
        <end position="374"/>
    </location>
</feature>
<dbReference type="InterPro" id="IPR036890">
    <property type="entry name" value="HATPase_C_sf"/>
</dbReference>
<organism evidence="6 7">
    <name type="scientific">Paractinoplanes ferrugineus</name>
    <dbReference type="NCBI Taxonomy" id="113564"/>
    <lineage>
        <taxon>Bacteria</taxon>
        <taxon>Bacillati</taxon>
        <taxon>Actinomycetota</taxon>
        <taxon>Actinomycetes</taxon>
        <taxon>Micromonosporales</taxon>
        <taxon>Micromonosporaceae</taxon>
        <taxon>Paractinoplanes</taxon>
    </lineage>
</organism>
<dbReference type="GO" id="GO:0046983">
    <property type="term" value="F:protein dimerization activity"/>
    <property type="evidence" value="ECO:0007669"/>
    <property type="project" value="InterPro"/>
</dbReference>
<dbReference type="PANTHER" id="PTHR24421">
    <property type="entry name" value="NITRATE/NITRITE SENSOR PROTEIN NARX-RELATED"/>
    <property type="match status" value="1"/>
</dbReference>
<dbReference type="SMART" id="SM00387">
    <property type="entry name" value="HATPase_c"/>
    <property type="match status" value="1"/>
</dbReference>
<dbReference type="InterPro" id="IPR003018">
    <property type="entry name" value="GAF"/>
</dbReference>
<accession>A0A919J3J5</accession>
<dbReference type="InterPro" id="IPR003594">
    <property type="entry name" value="HATPase_dom"/>
</dbReference>
<evidence type="ECO:0000313" key="6">
    <source>
        <dbReference type="EMBL" id="GIE13295.1"/>
    </source>
</evidence>
<dbReference type="RefSeq" id="WP_203819737.1">
    <property type="nucleotide sequence ID" value="NZ_BAAABP010000052.1"/>
</dbReference>
<feature type="domain" description="Histidine kinase/HSP90-like ATPase" evidence="5">
    <location>
        <begin position="491"/>
        <end position="583"/>
    </location>
</feature>
<evidence type="ECO:0000256" key="3">
    <source>
        <dbReference type="ARBA" id="ARBA00023012"/>
    </source>
</evidence>
<name>A0A919J3J5_9ACTN</name>
<dbReference type="SUPFAM" id="SSF55874">
    <property type="entry name" value="ATPase domain of HSP90 chaperone/DNA topoisomerase II/histidine kinase"/>
    <property type="match status" value="1"/>
</dbReference>
<evidence type="ECO:0000256" key="1">
    <source>
        <dbReference type="ARBA" id="ARBA00022679"/>
    </source>
</evidence>
<protein>
    <submittedName>
        <fullName evidence="6">Histidine kinase</fullName>
    </submittedName>
</protein>
<dbReference type="EMBL" id="BOMM01000047">
    <property type="protein sequence ID" value="GIE13295.1"/>
    <property type="molecule type" value="Genomic_DNA"/>
</dbReference>
<dbReference type="InterPro" id="IPR011712">
    <property type="entry name" value="Sig_transdc_His_kin_sub3_dim/P"/>
</dbReference>
<dbReference type="PANTHER" id="PTHR24421:SF56">
    <property type="entry name" value="OXYGEN SENSOR HISTIDINE KINASE RESPONSE REGULATOR DOST"/>
    <property type="match status" value="1"/>
</dbReference>
<gene>
    <name evidence="6" type="ORF">Afe05nite_51350</name>
</gene>
<evidence type="ECO:0000259" key="4">
    <source>
        <dbReference type="SMART" id="SM00065"/>
    </source>
</evidence>
<evidence type="ECO:0000313" key="7">
    <source>
        <dbReference type="Proteomes" id="UP000598174"/>
    </source>
</evidence>
<dbReference type="SUPFAM" id="SSF55781">
    <property type="entry name" value="GAF domain-like"/>
    <property type="match status" value="2"/>
</dbReference>
<dbReference type="Gene3D" id="1.20.5.1930">
    <property type="match status" value="1"/>
</dbReference>
<dbReference type="InterPro" id="IPR050482">
    <property type="entry name" value="Sensor_HK_TwoCompSys"/>
</dbReference>
<evidence type="ECO:0000256" key="2">
    <source>
        <dbReference type="ARBA" id="ARBA00022777"/>
    </source>
</evidence>
<dbReference type="Pfam" id="PF07730">
    <property type="entry name" value="HisKA_3"/>
    <property type="match status" value="1"/>
</dbReference>
<dbReference type="SMART" id="SM00065">
    <property type="entry name" value="GAF"/>
    <property type="match status" value="2"/>
</dbReference>
<comment type="caution">
    <text evidence="6">The sequence shown here is derived from an EMBL/GenBank/DDBJ whole genome shotgun (WGS) entry which is preliminary data.</text>
</comment>
<dbReference type="AlphaFoldDB" id="A0A919J3J5"/>
<dbReference type="Gene3D" id="3.30.450.40">
    <property type="match status" value="2"/>
</dbReference>
<keyword evidence="3" id="KW-0902">Two-component regulatory system</keyword>
<dbReference type="InterPro" id="IPR029016">
    <property type="entry name" value="GAF-like_dom_sf"/>
</dbReference>
<dbReference type="CDD" id="cd16917">
    <property type="entry name" value="HATPase_UhpB-NarQ-NarX-like"/>
    <property type="match status" value="1"/>
</dbReference>